<dbReference type="InterPro" id="IPR011006">
    <property type="entry name" value="CheY-like_superfamily"/>
</dbReference>
<feature type="compositionally biased region" description="Low complexity" evidence="10">
    <location>
        <begin position="573"/>
        <end position="584"/>
    </location>
</feature>
<dbReference type="InterPro" id="IPR001789">
    <property type="entry name" value="Sig_transdc_resp-reg_receiver"/>
</dbReference>
<evidence type="ECO:0000256" key="7">
    <source>
        <dbReference type="ARBA" id="ARBA00023242"/>
    </source>
</evidence>
<organism evidence="13 14">
    <name type="scientific">Canavalia gladiata</name>
    <name type="common">Sword bean</name>
    <name type="synonym">Dolichos gladiatus</name>
    <dbReference type="NCBI Taxonomy" id="3824"/>
    <lineage>
        <taxon>Eukaryota</taxon>
        <taxon>Viridiplantae</taxon>
        <taxon>Streptophyta</taxon>
        <taxon>Embryophyta</taxon>
        <taxon>Tracheophyta</taxon>
        <taxon>Spermatophyta</taxon>
        <taxon>Magnoliopsida</taxon>
        <taxon>eudicotyledons</taxon>
        <taxon>Gunneridae</taxon>
        <taxon>Pentapetalae</taxon>
        <taxon>rosids</taxon>
        <taxon>fabids</taxon>
        <taxon>Fabales</taxon>
        <taxon>Fabaceae</taxon>
        <taxon>Papilionoideae</taxon>
        <taxon>50 kb inversion clade</taxon>
        <taxon>NPAAA clade</taxon>
        <taxon>indigoferoid/millettioid clade</taxon>
        <taxon>Phaseoleae</taxon>
        <taxon>Canavalia</taxon>
    </lineage>
</organism>
<feature type="region of interest" description="Disordered" evidence="10">
    <location>
        <begin position="568"/>
        <end position="600"/>
    </location>
</feature>
<accession>A0AAN9LM45</accession>
<feature type="region of interest" description="Disordered" evidence="10">
    <location>
        <begin position="235"/>
        <end position="266"/>
    </location>
</feature>
<evidence type="ECO:0000256" key="3">
    <source>
        <dbReference type="ARBA" id="ARBA00023012"/>
    </source>
</evidence>
<protein>
    <recommendedName>
        <fullName evidence="15">Pseudo-response regulator 9</fullName>
    </recommendedName>
</protein>
<keyword evidence="14" id="KW-1185">Reference proteome</keyword>
<dbReference type="InterPro" id="IPR045279">
    <property type="entry name" value="ARR-like"/>
</dbReference>
<name>A0AAN9LM45_CANGL</name>
<evidence type="ECO:0000256" key="10">
    <source>
        <dbReference type="SAM" id="MobiDB-lite"/>
    </source>
</evidence>
<evidence type="ECO:0000256" key="9">
    <source>
        <dbReference type="PROSITE-ProRule" id="PRU00357"/>
    </source>
</evidence>
<dbReference type="PANTHER" id="PTHR43874:SF146">
    <property type="entry name" value="TWO-COMPONENT RESPONSE REGULATOR-LIKE APRR9"/>
    <property type="match status" value="1"/>
</dbReference>
<evidence type="ECO:0000256" key="2">
    <source>
        <dbReference type="ARBA" id="ARBA00010330"/>
    </source>
</evidence>
<evidence type="ECO:0000256" key="4">
    <source>
        <dbReference type="ARBA" id="ARBA00023015"/>
    </source>
</evidence>
<dbReference type="GO" id="GO:0009736">
    <property type="term" value="P:cytokinin-activated signaling pathway"/>
    <property type="evidence" value="ECO:0007669"/>
    <property type="project" value="InterPro"/>
</dbReference>
<keyword evidence="3" id="KW-0902">Two-component regulatory system</keyword>
<comment type="caution">
    <text evidence="13">The sequence shown here is derived from an EMBL/GenBank/DDBJ whole genome shotgun (WGS) entry which is preliminary data.</text>
</comment>
<dbReference type="SMART" id="SM00448">
    <property type="entry name" value="REC"/>
    <property type="match status" value="1"/>
</dbReference>
<evidence type="ECO:0000256" key="5">
    <source>
        <dbReference type="ARBA" id="ARBA00023108"/>
    </source>
</evidence>
<dbReference type="EMBL" id="JAYMYQ010000004">
    <property type="protein sequence ID" value="KAK7338156.1"/>
    <property type="molecule type" value="Genomic_DNA"/>
</dbReference>
<dbReference type="SUPFAM" id="SSF52172">
    <property type="entry name" value="CheY-like"/>
    <property type="match status" value="1"/>
</dbReference>
<evidence type="ECO:0000313" key="14">
    <source>
        <dbReference type="Proteomes" id="UP001367508"/>
    </source>
</evidence>
<gene>
    <name evidence="13" type="ORF">VNO77_18756</name>
</gene>
<evidence type="ECO:0000259" key="12">
    <source>
        <dbReference type="PROSITE" id="PS51017"/>
    </source>
</evidence>
<evidence type="ECO:0000313" key="13">
    <source>
        <dbReference type="EMBL" id="KAK7338156.1"/>
    </source>
</evidence>
<keyword evidence="5" id="KW-0090">Biological rhythms</keyword>
<proteinExistence type="inferred from homology"/>
<evidence type="ECO:0000259" key="11">
    <source>
        <dbReference type="PROSITE" id="PS50110"/>
    </source>
</evidence>
<comment type="subcellular location">
    <subcellularLocation>
        <location evidence="1 9">Nucleus</location>
    </subcellularLocation>
</comment>
<feature type="region of interest" description="Disordered" evidence="10">
    <location>
        <begin position="719"/>
        <end position="752"/>
    </location>
</feature>
<feature type="domain" description="CCT" evidence="12">
    <location>
        <begin position="694"/>
        <end position="736"/>
    </location>
</feature>
<dbReference type="CDD" id="cd17582">
    <property type="entry name" value="psREC_PRR"/>
    <property type="match status" value="1"/>
</dbReference>
<sequence>MRVTFHVSESPPRAPKCGGTFVTWHSSEKKYLARVILIERNGKEKEAGEARVKLVDPRICLRMDEVMQTQEGQSNNVSAVRWERFLPRMVLRVLLVEADDSTRQIITALLRKCSYRVAAVRDGLKAWETLNNKAADIDLILTEVDLPSISGFSLLTLIMEHDSCKNIPVIMMSSHDSVSMVFKCMLKGAADFLIKPVRRNELRNLWQHVWRRHAISRPPQNLTLPQIKLDVAAENQAASNNSSGSVTSTQKNDQCSEKTSETQSTCTSPFLEVESAYMENMQDTSQLKSSSNLSNIDIVKHEDSTKLETESTKLNDEAGEKSKHVSEAAQCNKTFKPTGLRLGQGYDYGETRNQDEVVRTELSKGKPHINTEIHGHNTELVEPSTGAIDLIATFKNLPRSTDEHCSSNGGNTIKFDFDTQLELSLRRNFPGSSCKAASEDRQILNHSNASAFSWYSNSKLLQPSFLTPPTTCAKLTDTGQNSDEFHKLSECTNASHQYGGKNQNQEKVITLVIGPSGQIDTKLPNSLPGFYPAIGITSDHKSTGHGDVFPSTHNAQSGVHPIWAPKPVCQKQSSPFPTSTSSLSNPESHNSECHHWSDDATYTSDQNVNVERNVDCETHESPATGQSSGTNFYHDAANHDSSAVCGSFDCGSDGNVNATSTAVAKDNHECFIDSGHRGNYDGSRGTDSHRTSQREAALTKFRLKRKDRCYEKKVRYQSRKRLAEQRPRLKGQFVRQIHNDHPGADAGAGAGS</sequence>
<dbReference type="GO" id="GO:0048511">
    <property type="term" value="P:rhythmic process"/>
    <property type="evidence" value="ECO:0007669"/>
    <property type="project" value="UniProtKB-KW"/>
</dbReference>
<dbReference type="GO" id="GO:0005634">
    <property type="term" value="C:nucleus"/>
    <property type="evidence" value="ECO:0007669"/>
    <property type="project" value="UniProtKB-SubCell"/>
</dbReference>
<evidence type="ECO:0000256" key="1">
    <source>
        <dbReference type="ARBA" id="ARBA00004123"/>
    </source>
</evidence>
<feature type="compositionally biased region" description="Basic and acidic residues" evidence="10">
    <location>
        <begin position="589"/>
        <end position="598"/>
    </location>
</feature>
<reference evidence="13 14" key="1">
    <citation type="submission" date="2024-01" db="EMBL/GenBank/DDBJ databases">
        <title>The genomes of 5 underutilized Papilionoideae crops provide insights into root nodulation and disease resistanc.</title>
        <authorList>
            <person name="Jiang F."/>
        </authorList>
    </citation>
    <scope>NUCLEOTIDE SEQUENCE [LARGE SCALE GENOMIC DNA]</scope>
    <source>
        <strain evidence="13">LVBAO_FW01</strain>
        <tissue evidence="13">Leaves</tissue>
    </source>
</reference>
<dbReference type="Pfam" id="PF06203">
    <property type="entry name" value="CCT"/>
    <property type="match status" value="1"/>
</dbReference>
<dbReference type="Gene3D" id="3.40.50.2300">
    <property type="match status" value="1"/>
</dbReference>
<keyword evidence="4" id="KW-0805">Transcription regulation</keyword>
<dbReference type="Pfam" id="PF00072">
    <property type="entry name" value="Response_reg"/>
    <property type="match status" value="1"/>
</dbReference>
<evidence type="ECO:0000256" key="8">
    <source>
        <dbReference type="PROSITE-ProRule" id="PRU00169"/>
    </source>
</evidence>
<dbReference type="AlphaFoldDB" id="A0AAN9LM45"/>
<dbReference type="PANTHER" id="PTHR43874">
    <property type="entry name" value="TWO-COMPONENT RESPONSE REGULATOR"/>
    <property type="match status" value="1"/>
</dbReference>
<feature type="domain" description="Response regulatory" evidence="11">
    <location>
        <begin position="92"/>
        <end position="210"/>
    </location>
</feature>
<dbReference type="PROSITE" id="PS50110">
    <property type="entry name" value="RESPONSE_REGULATORY"/>
    <property type="match status" value="1"/>
</dbReference>
<dbReference type="GO" id="GO:0000160">
    <property type="term" value="P:phosphorelay signal transduction system"/>
    <property type="evidence" value="ECO:0007669"/>
    <property type="project" value="UniProtKB-KW"/>
</dbReference>
<comment type="similarity">
    <text evidence="2">Belongs to the ARR-like family.</text>
</comment>
<evidence type="ECO:0000256" key="6">
    <source>
        <dbReference type="ARBA" id="ARBA00023163"/>
    </source>
</evidence>
<evidence type="ECO:0008006" key="15">
    <source>
        <dbReference type="Google" id="ProtNLM"/>
    </source>
</evidence>
<dbReference type="PROSITE" id="PS51017">
    <property type="entry name" value="CCT"/>
    <property type="match status" value="1"/>
</dbReference>
<dbReference type="InterPro" id="IPR010402">
    <property type="entry name" value="CCT_domain"/>
</dbReference>
<keyword evidence="7 9" id="KW-0539">Nucleus</keyword>
<keyword evidence="6" id="KW-0804">Transcription</keyword>
<feature type="compositionally biased region" description="Low complexity" evidence="10">
    <location>
        <begin position="235"/>
        <end position="245"/>
    </location>
</feature>
<feature type="region of interest" description="Disordered" evidence="10">
    <location>
        <begin position="304"/>
        <end position="325"/>
    </location>
</feature>
<dbReference type="Proteomes" id="UP001367508">
    <property type="component" value="Unassembled WGS sequence"/>
</dbReference>
<comment type="caution">
    <text evidence="8">Lacks conserved residue(s) required for the propagation of feature annotation.</text>
</comment>